<evidence type="ECO:0000256" key="2">
    <source>
        <dbReference type="ARBA" id="ARBA00005675"/>
    </source>
</evidence>
<dbReference type="SUPFAM" id="SSF81653">
    <property type="entry name" value="Calcium ATPase, transduction domain A"/>
    <property type="match status" value="1"/>
</dbReference>
<protein>
    <submittedName>
        <fullName evidence="14">Cation-translocating P-type ATPase</fullName>
    </submittedName>
</protein>
<dbReference type="AlphaFoldDB" id="A0A4V3NZP1"/>
<feature type="domain" description="Cation-transporting P-type ATPase N-terminal" evidence="13">
    <location>
        <begin position="12"/>
        <end position="60"/>
    </location>
</feature>
<dbReference type="InterPro" id="IPR004014">
    <property type="entry name" value="ATPase_P-typ_cation-transptr_N"/>
</dbReference>
<feature type="transmembrane region" description="Helical" evidence="10">
    <location>
        <begin position="647"/>
        <end position="668"/>
    </location>
</feature>
<dbReference type="SFLD" id="SFLDG00002">
    <property type="entry name" value="C1.7:_P-type_atpase_like"/>
    <property type="match status" value="1"/>
</dbReference>
<dbReference type="Gene3D" id="1.20.1110.10">
    <property type="entry name" value="Calcium-transporting ATPase, transmembrane domain"/>
    <property type="match status" value="2"/>
</dbReference>
<dbReference type="InterPro" id="IPR050510">
    <property type="entry name" value="Cation_transp_ATPase_P-type"/>
</dbReference>
<dbReference type="GO" id="GO:0030007">
    <property type="term" value="P:intracellular potassium ion homeostasis"/>
    <property type="evidence" value="ECO:0007669"/>
    <property type="project" value="TreeGrafter"/>
</dbReference>
<evidence type="ECO:0000313" key="14">
    <source>
        <dbReference type="EMBL" id="TGU72422.1"/>
    </source>
</evidence>
<reference evidence="14 15" key="1">
    <citation type="submission" date="2019-04" db="EMBL/GenBank/DDBJ databases">
        <title>Geobacter oryzae sp. nov., ferric-reducing bacteria isolated from paddy soil.</title>
        <authorList>
            <person name="Xu Z."/>
            <person name="Masuda Y."/>
            <person name="Itoh H."/>
            <person name="Senoo K."/>
        </authorList>
    </citation>
    <scope>NUCLEOTIDE SEQUENCE [LARGE SCALE GENOMIC DNA]</scope>
    <source>
        <strain evidence="14 15">Red111</strain>
    </source>
</reference>
<dbReference type="SUPFAM" id="SSF56784">
    <property type="entry name" value="HAD-like"/>
    <property type="match status" value="1"/>
</dbReference>
<dbReference type="EMBL" id="SRSC01000002">
    <property type="protein sequence ID" value="TGU72422.1"/>
    <property type="molecule type" value="Genomic_DNA"/>
</dbReference>
<dbReference type="GO" id="GO:1902600">
    <property type="term" value="P:proton transmembrane transport"/>
    <property type="evidence" value="ECO:0007669"/>
    <property type="project" value="TreeGrafter"/>
</dbReference>
<gene>
    <name evidence="14" type="ORF">E4633_08935</name>
</gene>
<dbReference type="InterPro" id="IPR023214">
    <property type="entry name" value="HAD_sf"/>
</dbReference>
<dbReference type="InterPro" id="IPR036412">
    <property type="entry name" value="HAD-like_sf"/>
</dbReference>
<evidence type="ECO:0000256" key="7">
    <source>
        <dbReference type="ARBA" id="ARBA00022967"/>
    </source>
</evidence>
<dbReference type="NCBIfam" id="TIGR01494">
    <property type="entry name" value="ATPase_P-type"/>
    <property type="match status" value="2"/>
</dbReference>
<dbReference type="InterPro" id="IPR006068">
    <property type="entry name" value="ATPase_P-typ_cation-transptr_C"/>
</dbReference>
<keyword evidence="6" id="KW-0067">ATP-binding</keyword>
<dbReference type="InterPro" id="IPR059000">
    <property type="entry name" value="ATPase_P-type_domA"/>
</dbReference>
<evidence type="ECO:0000256" key="4">
    <source>
        <dbReference type="ARBA" id="ARBA00022692"/>
    </source>
</evidence>
<feature type="transmembrane region" description="Helical" evidence="10">
    <location>
        <begin position="45"/>
        <end position="64"/>
    </location>
</feature>
<dbReference type="InterPro" id="IPR023298">
    <property type="entry name" value="ATPase_P-typ_TM_dom_sf"/>
</dbReference>
<dbReference type="Gene3D" id="3.40.1110.10">
    <property type="entry name" value="Calcium-transporting ATPase, cytoplasmic domain N"/>
    <property type="match status" value="1"/>
</dbReference>
<dbReference type="PROSITE" id="PS00154">
    <property type="entry name" value="ATPASE_E1_E2"/>
    <property type="match status" value="1"/>
</dbReference>
<evidence type="ECO:0000313" key="15">
    <source>
        <dbReference type="Proteomes" id="UP000306416"/>
    </source>
</evidence>
<dbReference type="GO" id="GO:0016887">
    <property type="term" value="F:ATP hydrolysis activity"/>
    <property type="evidence" value="ECO:0007669"/>
    <property type="project" value="InterPro"/>
</dbReference>
<keyword evidence="7" id="KW-1278">Translocase</keyword>
<keyword evidence="3" id="KW-1003">Cell membrane</keyword>
<dbReference type="GO" id="GO:0005524">
    <property type="term" value="F:ATP binding"/>
    <property type="evidence" value="ECO:0007669"/>
    <property type="project" value="UniProtKB-KW"/>
</dbReference>
<dbReference type="Pfam" id="PF00690">
    <property type="entry name" value="Cation_ATPase_N"/>
    <property type="match status" value="1"/>
</dbReference>
<dbReference type="Proteomes" id="UP000306416">
    <property type="component" value="Unassembled WGS sequence"/>
</dbReference>
<dbReference type="GO" id="GO:0005391">
    <property type="term" value="F:P-type sodium:potassium-exchanging transporter activity"/>
    <property type="evidence" value="ECO:0007669"/>
    <property type="project" value="TreeGrafter"/>
</dbReference>
<dbReference type="GO" id="GO:1990573">
    <property type="term" value="P:potassium ion import across plasma membrane"/>
    <property type="evidence" value="ECO:0007669"/>
    <property type="project" value="TreeGrafter"/>
</dbReference>
<evidence type="ECO:0000256" key="8">
    <source>
        <dbReference type="ARBA" id="ARBA00022989"/>
    </source>
</evidence>
<evidence type="ECO:0000256" key="5">
    <source>
        <dbReference type="ARBA" id="ARBA00022741"/>
    </source>
</evidence>
<feature type="transmembrane region" description="Helical" evidence="10">
    <location>
        <begin position="715"/>
        <end position="738"/>
    </location>
</feature>
<accession>A0A4V3NZP1</accession>
<dbReference type="SFLD" id="SFLDF00027">
    <property type="entry name" value="p-type_atpase"/>
    <property type="match status" value="1"/>
</dbReference>
<feature type="transmembrane region" description="Helical" evidence="10">
    <location>
        <begin position="235"/>
        <end position="254"/>
    </location>
</feature>
<dbReference type="PRINTS" id="PR00120">
    <property type="entry name" value="HATPASE"/>
</dbReference>
<proteinExistence type="inferred from homology"/>
<dbReference type="InterPro" id="IPR001757">
    <property type="entry name" value="P_typ_ATPase"/>
</dbReference>
<feature type="transmembrane region" description="Helical" evidence="10">
    <location>
        <begin position="266"/>
        <end position="290"/>
    </location>
</feature>
<dbReference type="GO" id="GO:0036376">
    <property type="term" value="P:sodium ion export across plasma membrane"/>
    <property type="evidence" value="ECO:0007669"/>
    <property type="project" value="TreeGrafter"/>
</dbReference>
<comment type="subcellular location">
    <subcellularLocation>
        <location evidence="1">Cell membrane</location>
        <topology evidence="1">Multi-pass membrane protein</topology>
    </subcellularLocation>
</comment>
<evidence type="ECO:0000256" key="9">
    <source>
        <dbReference type="ARBA" id="ARBA00023136"/>
    </source>
</evidence>
<keyword evidence="5" id="KW-0547">Nucleotide-binding</keyword>
<dbReference type="Pfam" id="PF00702">
    <property type="entry name" value="Hydrolase"/>
    <property type="match status" value="1"/>
</dbReference>
<feature type="transmembrane region" description="Helical" evidence="10">
    <location>
        <begin position="674"/>
        <end position="694"/>
    </location>
</feature>
<evidence type="ECO:0000256" key="6">
    <source>
        <dbReference type="ARBA" id="ARBA00022840"/>
    </source>
</evidence>
<feature type="domain" description="P-type ATPase A" evidence="11">
    <location>
        <begin position="101"/>
        <end position="215"/>
    </location>
</feature>
<dbReference type="Pfam" id="PF00122">
    <property type="entry name" value="E1-E2_ATPase"/>
    <property type="match status" value="1"/>
</dbReference>
<feature type="transmembrane region" description="Helical" evidence="10">
    <location>
        <begin position="70"/>
        <end position="86"/>
    </location>
</feature>
<dbReference type="RefSeq" id="WP_135869901.1">
    <property type="nucleotide sequence ID" value="NZ_SRSC01000002.1"/>
</dbReference>
<comment type="caution">
    <text evidence="14">The sequence shown here is derived from an EMBL/GenBank/DDBJ whole genome shotgun (WGS) entry which is preliminary data.</text>
</comment>
<evidence type="ECO:0000256" key="1">
    <source>
        <dbReference type="ARBA" id="ARBA00004651"/>
    </source>
</evidence>
<comment type="similarity">
    <text evidence="2">Belongs to the cation transport ATPase (P-type) (TC 3.A.3) family. Type IIA subfamily.</text>
</comment>
<dbReference type="Gene3D" id="3.40.50.1000">
    <property type="entry name" value="HAD superfamily/HAD-like"/>
    <property type="match status" value="1"/>
</dbReference>
<dbReference type="PANTHER" id="PTHR43294">
    <property type="entry name" value="SODIUM/POTASSIUM-TRANSPORTING ATPASE SUBUNIT ALPHA"/>
    <property type="match status" value="1"/>
</dbReference>
<evidence type="ECO:0000259" key="13">
    <source>
        <dbReference type="Pfam" id="PF00690"/>
    </source>
</evidence>
<dbReference type="FunFam" id="3.40.50.1000:FF:000083">
    <property type="entry name" value="Sodium/potassium-transporting ATPase subunit alpha"/>
    <property type="match status" value="1"/>
</dbReference>
<feature type="transmembrane region" description="Helical" evidence="10">
    <location>
        <begin position="788"/>
        <end position="809"/>
    </location>
</feature>
<evidence type="ECO:0000256" key="10">
    <source>
        <dbReference type="SAM" id="Phobius"/>
    </source>
</evidence>
<keyword evidence="8 10" id="KW-1133">Transmembrane helix</keyword>
<evidence type="ECO:0000256" key="3">
    <source>
        <dbReference type="ARBA" id="ARBA00022475"/>
    </source>
</evidence>
<organism evidence="14 15">
    <name type="scientific">Geomonas terrae</name>
    <dbReference type="NCBI Taxonomy" id="2562681"/>
    <lineage>
        <taxon>Bacteria</taxon>
        <taxon>Pseudomonadati</taxon>
        <taxon>Thermodesulfobacteriota</taxon>
        <taxon>Desulfuromonadia</taxon>
        <taxon>Geobacterales</taxon>
        <taxon>Geobacteraceae</taxon>
        <taxon>Geomonas</taxon>
    </lineage>
</organism>
<dbReference type="GO" id="GO:0005886">
    <property type="term" value="C:plasma membrane"/>
    <property type="evidence" value="ECO:0007669"/>
    <property type="project" value="UniProtKB-SubCell"/>
</dbReference>
<evidence type="ECO:0000259" key="12">
    <source>
        <dbReference type="Pfam" id="PF00689"/>
    </source>
</evidence>
<dbReference type="Gene3D" id="2.70.150.10">
    <property type="entry name" value="Calcium-transporting ATPase, cytoplasmic transduction domain A"/>
    <property type="match status" value="1"/>
</dbReference>
<dbReference type="InterPro" id="IPR023299">
    <property type="entry name" value="ATPase_P-typ_cyto_dom_N"/>
</dbReference>
<dbReference type="SFLD" id="SFLDS00003">
    <property type="entry name" value="Haloacid_Dehalogenase"/>
    <property type="match status" value="1"/>
</dbReference>
<dbReference type="PRINTS" id="PR00119">
    <property type="entry name" value="CATATPASE"/>
</dbReference>
<keyword evidence="15" id="KW-1185">Reference proteome</keyword>
<dbReference type="SUPFAM" id="SSF81665">
    <property type="entry name" value="Calcium ATPase, transmembrane domain M"/>
    <property type="match status" value="1"/>
</dbReference>
<evidence type="ECO:0000259" key="11">
    <source>
        <dbReference type="Pfam" id="PF00122"/>
    </source>
</evidence>
<keyword evidence="4 10" id="KW-0812">Transmembrane</keyword>
<dbReference type="SUPFAM" id="SSF81660">
    <property type="entry name" value="Metal cation-transporting ATPase, ATP-binding domain N"/>
    <property type="match status" value="1"/>
</dbReference>
<feature type="transmembrane region" description="Helical" evidence="10">
    <location>
        <begin position="750"/>
        <end position="767"/>
    </location>
</feature>
<feature type="domain" description="Cation-transporting P-type ATPase C-terminal" evidence="12">
    <location>
        <begin position="671"/>
        <end position="843"/>
    </location>
</feature>
<dbReference type="PANTHER" id="PTHR43294:SF21">
    <property type="entry name" value="CATION TRANSPORTING ATPASE"/>
    <property type="match status" value="1"/>
</dbReference>
<dbReference type="InterPro" id="IPR008250">
    <property type="entry name" value="ATPase_P-typ_transduc_dom_A_sf"/>
</dbReference>
<feature type="transmembrane region" description="Helical" evidence="10">
    <location>
        <begin position="821"/>
        <end position="840"/>
    </location>
</feature>
<keyword evidence="9 10" id="KW-0472">Membrane</keyword>
<dbReference type="Pfam" id="PF00689">
    <property type="entry name" value="Cation_ATPase_C"/>
    <property type="match status" value="1"/>
</dbReference>
<dbReference type="InterPro" id="IPR044492">
    <property type="entry name" value="P_typ_ATPase_HD_dom"/>
</dbReference>
<dbReference type="GO" id="GO:0006883">
    <property type="term" value="P:intracellular sodium ion homeostasis"/>
    <property type="evidence" value="ECO:0007669"/>
    <property type="project" value="TreeGrafter"/>
</dbReference>
<sequence length="851" mass="92998">MGRKPDFIEHLGLTSGEAARILEEEGPNELPSSKQRGSLRIALDVMREPMFLLLVACGAIYLMVGDLQEALMLLAFVFFVMGITLYQESKTERALEALRDLSSPRALVIRDGTQQRIAGRDVVRGDIIVLAEGDRVPADALILECRSLSTDESLLTGESLAVRKIAGDASSPAVQPGGDDIPFVYSGTLVVRGSGVASVVATGGLSAIGKIGKALQTVTAEPTALQRETGRLVKILAFAVLGLCTLLILVYGITRGAWLEGVLAGLTLAMAVMPNELPVVLTIFLALGAWRLSRTQVLARSTPVVETLGSATVLCVDKTGTLTLNRMTVTALHAEGMLRNIGDFRNDPPPEIFHDLVEFSILASQRDPFDPMERAIKDFGEEYLARTEHLHDDWRLEREYPLSPELLAMSHVWRALEGSDYVIAAKGAPEAVADLCHFSGVQQKEMMAAVTRMADDGLRVLGVARSYFRKSSLPGEQHDFNFEFLGLIGLADPVRPTVAPALQDCYRAGIRMVMITGDYPGTARSIARQIGLAHPDEVITGSELDIMSEDELQGRIKTVNIFARVVPEQKLRLVQALKANGEIVAMTGDGVNDAPALKSAHIGIAMGGRGTDVAREASDLVLLDDDFASIVRAVKMGRRIFDNLKKAMAYLLAIHVPIAGMSLIPVLFNWPILFMPIHIAFLHLIIDPACSIVYEVEPAESEAMIRPPRDPKEPLFSKRVLLLSTLQGLGVLAMLLTVFGVCLSRNQGEFEARTLAFTTLIIANLGLMMTNRSWTSTFGKILRSPNAALWWVTGGAVIFLGLALNFPFLREIFRFSPLHPIDLMICLSAGLGSMIWFEFFKMFRRSRDKRS</sequence>
<dbReference type="InterPro" id="IPR018303">
    <property type="entry name" value="ATPase_P-typ_P_site"/>
</dbReference>
<name>A0A4V3NZP1_9BACT</name>